<dbReference type="InterPro" id="IPR011009">
    <property type="entry name" value="Kinase-like_dom_sf"/>
</dbReference>
<dbReference type="SUPFAM" id="SSF56112">
    <property type="entry name" value="Protein kinase-like (PK-like)"/>
    <property type="match status" value="1"/>
</dbReference>
<reference evidence="3" key="1">
    <citation type="journal article" date="2014" name="Int. J. Syst. Evol. Microbiol.">
        <title>Complete genome of a new Firmicutes species belonging to the dominant human colonic microbiota ('Ruminococcus bicirculans') reveals two chromosomes and a selective capacity to utilize plant glucans.</title>
        <authorList>
            <consortium name="NISC Comparative Sequencing Program"/>
            <person name="Wegmann U."/>
            <person name="Louis P."/>
            <person name="Goesmann A."/>
            <person name="Henrissat B."/>
            <person name="Duncan S.H."/>
            <person name="Flint H.J."/>
        </authorList>
    </citation>
    <scope>NUCLEOTIDE SEQUENCE</scope>
    <source>
        <strain evidence="3">JCM 17590</strain>
    </source>
</reference>
<dbReference type="RefSeq" id="WP_344790745.1">
    <property type="nucleotide sequence ID" value="NZ_BAABBV010000001.1"/>
</dbReference>
<evidence type="ECO:0000256" key="1">
    <source>
        <dbReference type="SAM" id="MobiDB-lite"/>
    </source>
</evidence>
<evidence type="ECO:0000259" key="2">
    <source>
        <dbReference type="Pfam" id="PF01636"/>
    </source>
</evidence>
<gene>
    <name evidence="3" type="ORF">GCM10022286_10990</name>
</gene>
<accession>A0ABP7ZHT0</accession>
<reference evidence="3" key="2">
    <citation type="submission" date="2023-12" db="EMBL/GenBank/DDBJ databases">
        <authorList>
            <person name="Sun Q."/>
            <person name="Inoue M."/>
        </authorList>
    </citation>
    <scope>NUCLEOTIDE SEQUENCE</scope>
    <source>
        <strain evidence="3">JCM 17590</strain>
    </source>
</reference>
<keyword evidence="4" id="KW-1185">Reference proteome</keyword>
<protein>
    <recommendedName>
        <fullName evidence="2">Aminoglycoside phosphotransferase domain-containing protein</fullName>
    </recommendedName>
</protein>
<comment type="caution">
    <text evidence="3">The sequence shown here is derived from an EMBL/GenBank/DDBJ whole genome shotgun (WGS) entry which is preliminary data.</text>
</comment>
<dbReference type="EMBL" id="BAABBV010000001">
    <property type="protein sequence ID" value="GAA4158306.1"/>
    <property type="molecule type" value="Genomic_DNA"/>
</dbReference>
<feature type="region of interest" description="Disordered" evidence="1">
    <location>
        <begin position="323"/>
        <end position="357"/>
    </location>
</feature>
<feature type="compositionally biased region" description="Polar residues" evidence="1">
    <location>
        <begin position="348"/>
        <end position="357"/>
    </location>
</feature>
<organism evidence="3 4">
    <name type="scientific">Gryllotalpicola daejeonensis</name>
    <dbReference type="NCBI Taxonomy" id="993087"/>
    <lineage>
        <taxon>Bacteria</taxon>
        <taxon>Bacillati</taxon>
        <taxon>Actinomycetota</taxon>
        <taxon>Actinomycetes</taxon>
        <taxon>Micrococcales</taxon>
        <taxon>Microbacteriaceae</taxon>
        <taxon>Gryllotalpicola</taxon>
    </lineage>
</organism>
<feature type="compositionally biased region" description="Acidic residues" evidence="1">
    <location>
        <begin position="336"/>
        <end position="346"/>
    </location>
</feature>
<proteinExistence type="predicted"/>
<feature type="domain" description="Aminoglycoside phosphotransferase" evidence="2">
    <location>
        <begin position="39"/>
        <end position="244"/>
    </location>
</feature>
<dbReference type="Pfam" id="PF01636">
    <property type="entry name" value="APH"/>
    <property type="match status" value="1"/>
</dbReference>
<name>A0ABP7ZHT0_9MICO</name>
<evidence type="ECO:0000313" key="3">
    <source>
        <dbReference type="EMBL" id="GAA4158306.1"/>
    </source>
</evidence>
<evidence type="ECO:0000313" key="4">
    <source>
        <dbReference type="Proteomes" id="UP001415169"/>
    </source>
</evidence>
<dbReference type="Proteomes" id="UP001415169">
    <property type="component" value="Unassembled WGS sequence"/>
</dbReference>
<sequence length="357" mass="38102">MARTPLTLAALSTAAVPGLEVVATREHTTGEHGDYDAALLKTAEGRQLIIRVPRTQAAETEQAADLIALGALSGGIRSRLPFEVPTALGQAPFDGSRAVVYDFLPGKPLELERVHGEIAVAAGQAVAAIHSLPSGFVLEAGLPQQTAEDAQRAVMTVIDRAQQTGSLPAALRSRWYQAAADQSLWRFLPTVINGALSADSLLVDDTSVRAVIGWSALSIGDPARDLAWVMGAQPDAAEAVFSWYEMGRQVAPDPRLQHRALLHAELDLARWLMHGHELHDQAIIADAEAMLDTLVERVHQNGVDPLEQATSPVLDAAEVEQLLSDRPGHAEGLAPVEEDSASDENVDSQRSSSSDDE</sequence>
<dbReference type="Gene3D" id="3.90.1200.10">
    <property type="match status" value="1"/>
</dbReference>
<dbReference type="InterPro" id="IPR002575">
    <property type="entry name" value="Aminoglycoside_PTrfase"/>
</dbReference>